<keyword evidence="3" id="KW-1185">Reference proteome</keyword>
<keyword evidence="2" id="KW-0378">Hydrolase</keyword>
<organism evidence="2 3">
    <name type="scientific">Amycolatopsis xylanica</name>
    <dbReference type="NCBI Taxonomy" id="589385"/>
    <lineage>
        <taxon>Bacteria</taxon>
        <taxon>Bacillati</taxon>
        <taxon>Actinomycetota</taxon>
        <taxon>Actinomycetes</taxon>
        <taxon>Pseudonocardiales</taxon>
        <taxon>Pseudonocardiaceae</taxon>
        <taxon>Amycolatopsis</taxon>
    </lineage>
</organism>
<name>A0A1H3RH90_9PSEU</name>
<dbReference type="AlphaFoldDB" id="A0A1H3RH90"/>
<dbReference type="Proteomes" id="UP000199515">
    <property type="component" value="Unassembled WGS sequence"/>
</dbReference>
<proteinExistence type="predicted"/>
<evidence type="ECO:0000259" key="1">
    <source>
        <dbReference type="Pfam" id="PF12697"/>
    </source>
</evidence>
<dbReference type="InterPro" id="IPR000073">
    <property type="entry name" value="AB_hydrolase_1"/>
</dbReference>
<dbReference type="EMBL" id="FNON01000011">
    <property type="protein sequence ID" value="SDZ24953.1"/>
    <property type="molecule type" value="Genomic_DNA"/>
</dbReference>
<reference evidence="2 3" key="1">
    <citation type="submission" date="2016-10" db="EMBL/GenBank/DDBJ databases">
        <authorList>
            <person name="de Groot N.N."/>
        </authorList>
    </citation>
    <scope>NUCLEOTIDE SEQUENCE [LARGE SCALE GENOMIC DNA]</scope>
    <source>
        <strain evidence="2 3">CPCC 202699</strain>
    </source>
</reference>
<protein>
    <submittedName>
        <fullName evidence="2">Alpha/beta hydrolase family protein</fullName>
    </submittedName>
</protein>
<dbReference type="STRING" id="589385.SAMN05421504_11183"/>
<accession>A0A1H3RH90</accession>
<feature type="domain" description="AB hydrolase-1" evidence="1">
    <location>
        <begin position="30"/>
        <end position="220"/>
    </location>
</feature>
<dbReference type="SUPFAM" id="SSF53474">
    <property type="entry name" value="alpha/beta-Hydrolases"/>
    <property type="match status" value="1"/>
</dbReference>
<evidence type="ECO:0000313" key="3">
    <source>
        <dbReference type="Proteomes" id="UP000199515"/>
    </source>
</evidence>
<evidence type="ECO:0000313" key="2">
    <source>
        <dbReference type="EMBL" id="SDZ24953.1"/>
    </source>
</evidence>
<dbReference type="Pfam" id="PF12697">
    <property type="entry name" value="Abhydrolase_6"/>
    <property type="match status" value="1"/>
</dbReference>
<dbReference type="OrthoDB" id="9769541at2"/>
<dbReference type="Gene3D" id="3.40.50.1820">
    <property type="entry name" value="alpha/beta hydrolase"/>
    <property type="match status" value="1"/>
</dbReference>
<dbReference type="GO" id="GO:0016787">
    <property type="term" value="F:hydrolase activity"/>
    <property type="evidence" value="ECO:0007669"/>
    <property type="project" value="UniProtKB-KW"/>
</dbReference>
<sequence length="224" mass="23858">MRPAVYRTEPDRATAPPVVLVQGLAVSKYLRPAAHALAASGAACELLELPGFGRAENPPKPLDIPGFAAVVADYLRGRDEEVVLAGHSSGTQIAALAATAPGLPVSRVVLGSPTVDPGSRSIGRMFLNWVKDGRHESPVMTRVQVGEWLRAGPRRILTLTRSMLEHHLEDMAVPHPVTVVRGSLDPLCTDEWAASLGKLVTVHGRAHAFPYQDPHAFADAILGA</sequence>
<gene>
    <name evidence="2" type="ORF">SAMN05421504_11183</name>
</gene>
<dbReference type="InterPro" id="IPR029058">
    <property type="entry name" value="AB_hydrolase_fold"/>
</dbReference>
<dbReference type="RefSeq" id="WP_091297798.1">
    <property type="nucleotide sequence ID" value="NZ_FNON01000011.1"/>
</dbReference>